<organism evidence="1 2">
    <name type="scientific">Persea americana</name>
    <name type="common">Avocado</name>
    <dbReference type="NCBI Taxonomy" id="3435"/>
    <lineage>
        <taxon>Eukaryota</taxon>
        <taxon>Viridiplantae</taxon>
        <taxon>Streptophyta</taxon>
        <taxon>Embryophyta</taxon>
        <taxon>Tracheophyta</taxon>
        <taxon>Spermatophyta</taxon>
        <taxon>Magnoliopsida</taxon>
        <taxon>Magnoliidae</taxon>
        <taxon>Laurales</taxon>
        <taxon>Lauraceae</taxon>
        <taxon>Persea</taxon>
    </lineage>
</organism>
<name>A0ACC2LSA7_PERAE</name>
<evidence type="ECO:0000313" key="2">
    <source>
        <dbReference type="Proteomes" id="UP001234297"/>
    </source>
</evidence>
<sequence>MRWKSEKPYLTEECTIWRLKGSSVDLLPSNFIFYLLLKPEGHPVCDHPVIARLVEIDDTFVSHIDNILNREHGTELGSKTTLREWSIVI</sequence>
<keyword evidence="2" id="KW-1185">Reference proteome</keyword>
<dbReference type="Proteomes" id="UP001234297">
    <property type="component" value="Chromosome 3"/>
</dbReference>
<gene>
    <name evidence="1" type="ORF">MRB53_010191</name>
</gene>
<protein>
    <submittedName>
        <fullName evidence="1">Uncharacterized protein</fullName>
    </submittedName>
</protein>
<proteinExistence type="predicted"/>
<reference evidence="1 2" key="1">
    <citation type="journal article" date="2022" name="Hortic Res">
        <title>A haplotype resolved chromosomal level avocado genome allows analysis of novel avocado genes.</title>
        <authorList>
            <person name="Nath O."/>
            <person name="Fletcher S.J."/>
            <person name="Hayward A."/>
            <person name="Shaw L.M."/>
            <person name="Masouleh A.K."/>
            <person name="Furtado A."/>
            <person name="Henry R.J."/>
            <person name="Mitter N."/>
        </authorList>
    </citation>
    <scope>NUCLEOTIDE SEQUENCE [LARGE SCALE GENOMIC DNA]</scope>
    <source>
        <strain evidence="2">cv. Hass</strain>
    </source>
</reference>
<dbReference type="EMBL" id="CM056811">
    <property type="protein sequence ID" value="KAJ8635924.1"/>
    <property type="molecule type" value="Genomic_DNA"/>
</dbReference>
<evidence type="ECO:0000313" key="1">
    <source>
        <dbReference type="EMBL" id="KAJ8635924.1"/>
    </source>
</evidence>
<accession>A0ACC2LSA7</accession>
<comment type="caution">
    <text evidence="1">The sequence shown here is derived from an EMBL/GenBank/DDBJ whole genome shotgun (WGS) entry which is preliminary data.</text>
</comment>